<gene>
    <name evidence="7" type="ORF">DFQ14_102322</name>
</gene>
<organism evidence="7 8">
    <name type="scientific">Halopolyspora algeriensis</name>
    <dbReference type="NCBI Taxonomy" id="1500506"/>
    <lineage>
        <taxon>Bacteria</taxon>
        <taxon>Bacillati</taxon>
        <taxon>Actinomycetota</taxon>
        <taxon>Actinomycetes</taxon>
        <taxon>Actinomycetes incertae sedis</taxon>
        <taxon>Halopolyspora</taxon>
    </lineage>
</organism>
<keyword evidence="8" id="KW-1185">Reference proteome</keyword>
<dbReference type="PANTHER" id="PTHR43333:SF1">
    <property type="entry name" value="D-ISOMER SPECIFIC 2-HYDROXYACID DEHYDROGENASE NAD-BINDING DOMAIN-CONTAINING PROTEIN"/>
    <property type="match status" value="1"/>
</dbReference>
<dbReference type="Pfam" id="PF00389">
    <property type="entry name" value="2-Hacid_dh"/>
    <property type="match status" value="1"/>
</dbReference>
<dbReference type="SUPFAM" id="SSF52283">
    <property type="entry name" value="Formate/glycerate dehydrogenase catalytic domain-like"/>
    <property type="match status" value="1"/>
</dbReference>
<dbReference type="CDD" id="cd05300">
    <property type="entry name" value="2-Hacid_dh_1"/>
    <property type="match status" value="1"/>
</dbReference>
<dbReference type="Proteomes" id="UP000253495">
    <property type="component" value="Unassembled WGS sequence"/>
</dbReference>
<evidence type="ECO:0000313" key="7">
    <source>
        <dbReference type="EMBL" id="RCW46020.1"/>
    </source>
</evidence>
<dbReference type="PROSITE" id="PS00671">
    <property type="entry name" value="D_2_HYDROXYACID_DH_3"/>
    <property type="match status" value="1"/>
</dbReference>
<dbReference type="AlphaFoldDB" id="A0A368VXE2"/>
<evidence type="ECO:0000313" key="8">
    <source>
        <dbReference type="Proteomes" id="UP000253495"/>
    </source>
</evidence>
<dbReference type="InterPro" id="IPR006139">
    <property type="entry name" value="D-isomer_2_OHA_DH_cat_dom"/>
</dbReference>
<dbReference type="SUPFAM" id="SSF51735">
    <property type="entry name" value="NAD(P)-binding Rossmann-fold domains"/>
    <property type="match status" value="1"/>
</dbReference>
<dbReference type="InterPro" id="IPR029753">
    <property type="entry name" value="D-isomer_DH_CS"/>
</dbReference>
<evidence type="ECO:0000256" key="1">
    <source>
        <dbReference type="ARBA" id="ARBA00005854"/>
    </source>
</evidence>
<dbReference type="InterPro" id="IPR006140">
    <property type="entry name" value="D-isomer_DH_NAD-bd"/>
</dbReference>
<dbReference type="InterPro" id="IPR036291">
    <property type="entry name" value="NAD(P)-bd_dom_sf"/>
</dbReference>
<keyword evidence="2 4" id="KW-0560">Oxidoreductase</keyword>
<name>A0A368VXE2_9ACTN</name>
<feature type="domain" description="D-isomer specific 2-hydroxyacid dehydrogenase NAD-binding" evidence="6">
    <location>
        <begin position="120"/>
        <end position="294"/>
    </location>
</feature>
<evidence type="ECO:0000259" key="6">
    <source>
        <dbReference type="Pfam" id="PF02826"/>
    </source>
</evidence>
<dbReference type="GO" id="GO:0051287">
    <property type="term" value="F:NAD binding"/>
    <property type="evidence" value="ECO:0007669"/>
    <property type="project" value="InterPro"/>
</dbReference>
<proteinExistence type="inferred from homology"/>
<evidence type="ECO:0000256" key="4">
    <source>
        <dbReference type="RuleBase" id="RU003719"/>
    </source>
</evidence>
<sequence>MAIVSFRQRKQVMIDTAPTVVVLHDGTHPPGMGEIERLAHVRYATEDELAHALPGADVLFVWHFLSEAVAAAWPAATHLRWIHVAGAGVDRLLFDELRRSTVAVTNSRGVFDRPMAEYVLGLILTFAKDLHTSLRLQDRKRWQHRETERIAGKAALIVGTGPIGRAIAAQLSAAGLSVTGAGRTARNGDPDFGTVHASADLLDIVGEFDYVILVAPLTPQTTGMIDSAVLAQFKPTARLINVGRGRLLVEDDLVQALTAGHLAGAALDVFDTEPLPPHSPLWDMPNVLISPHMSGDATGWTENLVQLFTTQLREYFHGNEPANAVDKHRGYVSGSDST</sequence>
<dbReference type="EMBL" id="QPJC01000002">
    <property type="protein sequence ID" value="RCW46020.1"/>
    <property type="molecule type" value="Genomic_DNA"/>
</dbReference>
<comment type="caution">
    <text evidence="7">The sequence shown here is derived from an EMBL/GenBank/DDBJ whole genome shotgun (WGS) entry which is preliminary data.</text>
</comment>
<evidence type="ECO:0000256" key="2">
    <source>
        <dbReference type="ARBA" id="ARBA00023002"/>
    </source>
</evidence>
<dbReference type="GO" id="GO:0016616">
    <property type="term" value="F:oxidoreductase activity, acting on the CH-OH group of donors, NAD or NADP as acceptor"/>
    <property type="evidence" value="ECO:0007669"/>
    <property type="project" value="InterPro"/>
</dbReference>
<evidence type="ECO:0000256" key="3">
    <source>
        <dbReference type="ARBA" id="ARBA00023027"/>
    </source>
</evidence>
<reference evidence="7 8" key="1">
    <citation type="submission" date="2018-07" db="EMBL/GenBank/DDBJ databases">
        <title>Genomic Encyclopedia of Type Strains, Phase III (KMG-III): the genomes of soil and plant-associated and newly described type strains.</title>
        <authorList>
            <person name="Whitman W."/>
        </authorList>
    </citation>
    <scope>NUCLEOTIDE SEQUENCE [LARGE SCALE GENOMIC DNA]</scope>
    <source>
        <strain evidence="7 8">CECT 8575</strain>
    </source>
</reference>
<comment type="similarity">
    <text evidence="1 4">Belongs to the D-isomer specific 2-hydroxyacid dehydrogenase family.</text>
</comment>
<dbReference type="Pfam" id="PF02826">
    <property type="entry name" value="2-Hacid_dh_C"/>
    <property type="match status" value="1"/>
</dbReference>
<dbReference type="PANTHER" id="PTHR43333">
    <property type="entry name" value="2-HACID_DH_C DOMAIN-CONTAINING PROTEIN"/>
    <property type="match status" value="1"/>
</dbReference>
<accession>A0A368VXE2</accession>
<protein>
    <submittedName>
        <fullName evidence="7">Phosphoglycerate dehydrogenase-like enzyme</fullName>
    </submittedName>
</protein>
<feature type="domain" description="D-isomer specific 2-hydroxyacid dehydrogenase catalytic" evidence="5">
    <location>
        <begin position="43"/>
        <end position="325"/>
    </location>
</feature>
<keyword evidence="3" id="KW-0520">NAD</keyword>
<dbReference type="Gene3D" id="3.40.50.720">
    <property type="entry name" value="NAD(P)-binding Rossmann-like Domain"/>
    <property type="match status" value="2"/>
</dbReference>
<evidence type="ECO:0000259" key="5">
    <source>
        <dbReference type="Pfam" id="PF00389"/>
    </source>
</evidence>